<feature type="transmembrane region" description="Helical" evidence="6">
    <location>
        <begin position="362"/>
        <end position="381"/>
    </location>
</feature>
<dbReference type="AlphaFoldDB" id="A0A9X1VTR9"/>
<dbReference type="Pfam" id="PF07690">
    <property type="entry name" value="MFS_1"/>
    <property type="match status" value="1"/>
</dbReference>
<evidence type="ECO:0000256" key="1">
    <source>
        <dbReference type="ARBA" id="ARBA00004651"/>
    </source>
</evidence>
<feature type="transmembrane region" description="Helical" evidence="6">
    <location>
        <begin position="248"/>
        <end position="265"/>
    </location>
</feature>
<keyword evidence="5 6" id="KW-0472">Membrane</keyword>
<feature type="domain" description="Major facilitator superfamily (MFS) profile" evidence="7">
    <location>
        <begin position="3"/>
        <end position="389"/>
    </location>
</feature>
<dbReference type="SUPFAM" id="SSF103473">
    <property type="entry name" value="MFS general substrate transporter"/>
    <property type="match status" value="1"/>
</dbReference>
<sequence>MPLFLVFSVCVFASGFALRVIDPIVLPLASHYAVRPEMAAMLNTAYALPYAVAQLFLGPLGDRFSKIRCMQVCGTGLALALVLGMLAPSFTWLVATRIVAGIFAGGLIPLVLASLGEKYDMAERQVMIGRMLFAIIAGQMLGSIVSGLANEAFGWHSALVISTILAAVGAVLLWQARPVAAPSPGGSKAGPLSFGALYGKVFQNPRAIWLYACALAEGALFFSFFPYVGALLLERAAVAPGSVSGQTGLILGAFGVGGLLYAIVVRQLIAWLGVSRMCRVGSLVAACCYVALTLSTAWWVDALAMLVAGFSFYMIHNSLQTQVTELAPSARGSAVALFACGLFAGQGLGPLLFGGLMHGVGLIWTLLLLAAGFVLLGQVVVRRVMAPAV</sequence>
<keyword evidence="3 6" id="KW-0812">Transmembrane</keyword>
<feature type="transmembrane region" description="Helical" evidence="6">
    <location>
        <begin position="155"/>
        <end position="174"/>
    </location>
</feature>
<dbReference type="EMBL" id="JALGBI010000001">
    <property type="protein sequence ID" value="MCJ0763676.1"/>
    <property type="molecule type" value="Genomic_DNA"/>
</dbReference>
<comment type="caution">
    <text evidence="8">The sequence shown here is derived from an EMBL/GenBank/DDBJ whole genome shotgun (WGS) entry which is preliminary data.</text>
</comment>
<dbReference type="InterPro" id="IPR020846">
    <property type="entry name" value="MFS_dom"/>
</dbReference>
<evidence type="ECO:0000313" key="8">
    <source>
        <dbReference type="EMBL" id="MCJ0763676.1"/>
    </source>
</evidence>
<name>A0A9X1VTR9_9BURK</name>
<feature type="transmembrane region" description="Helical" evidence="6">
    <location>
        <begin position="98"/>
        <end position="116"/>
    </location>
</feature>
<dbReference type="RefSeq" id="WP_243306258.1">
    <property type="nucleotide sequence ID" value="NZ_JALGBI010000001.1"/>
</dbReference>
<evidence type="ECO:0000313" key="9">
    <source>
        <dbReference type="Proteomes" id="UP001139447"/>
    </source>
</evidence>
<dbReference type="CDD" id="cd17324">
    <property type="entry name" value="MFS_NepI_like"/>
    <property type="match status" value="1"/>
</dbReference>
<evidence type="ECO:0000256" key="5">
    <source>
        <dbReference type="ARBA" id="ARBA00023136"/>
    </source>
</evidence>
<keyword evidence="4 6" id="KW-1133">Transmembrane helix</keyword>
<protein>
    <submittedName>
        <fullName evidence="8">MFS transporter</fullName>
    </submittedName>
</protein>
<evidence type="ECO:0000259" key="7">
    <source>
        <dbReference type="PROSITE" id="PS50850"/>
    </source>
</evidence>
<evidence type="ECO:0000256" key="6">
    <source>
        <dbReference type="SAM" id="Phobius"/>
    </source>
</evidence>
<feature type="transmembrane region" description="Helical" evidence="6">
    <location>
        <begin position="208"/>
        <end position="228"/>
    </location>
</feature>
<dbReference type="GO" id="GO:0022857">
    <property type="term" value="F:transmembrane transporter activity"/>
    <property type="evidence" value="ECO:0007669"/>
    <property type="project" value="InterPro"/>
</dbReference>
<feature type="transmembrane region" description="Helical" evidence="6">
    <location>
        <begin position="277"/>
        <end position="292"/>
    </location>
</feature>
<feature type="transmembrane region" description="Helical" evidence="6">
    <location>
        <begin position="72"/>
        <end position="92"/>
    </location>
</feature>
<evidence type="ECO:0000256" key="3">
    <source>
        <dbReference type="ARBA" id="ARBA00022692"/>
    </source>
</evidence>
<proteinExistence type="predicted"/>
<dbReference type="InterPro" id="IPR011701">
    <property type="entry name" value="MFS"/>
</dbReference>
<keyword evidence="9" id="KW-1185">Reference proteome</keyword>
<dbReference type="Gene3D" id="1.20.1250.20">
    <property type="entry name" value="MFS general substrate transporter like domains"/>
    <property type="match status" value="1"/>
</dbReference>
<keyword evidence="2" id="KW-1003">Cell membrane</keyword>
<gene>
    <name evidence="8" type="ORF">MMF98_10710</name>
</gene>
<dbReference type="PANTHER" id="PTHR43124">
    <property type="entry name" value="PURINE EFFLUX PUMP PBUE"/>
    <property type="match status" value="1"/>
</dbReference>
<dbReference type="InterPro" id="IPR036259">
    <property type="entry name" value="MFS_trans_sf"/>
</dbReference>
<evidence type="ECO:0000256" key="4">
    <source>
        <dbReference type="ARBA" id="ARBA00022989"/>
    </source>
</evidence>
<feature type="transmembrane region" description="Helical" evidence="6">
    <location>
        <begin position="335"/>
        <end position="356"/>
    </location>
</feature>
<reference evidence="8" key="1">
    <citation type="submission" date="2022-03" db="EMBL/GenBank/DDBJ databases">
        <authorList>
            <person name="Woo C.Y."/>
        </authorList>
    </citation>
    <scope>NUCLEOTIDE SEQUENCE</scope>
    <source>
        <strain evidence="8">CYS-02</strain>
    </source>
</reference>
<comment type="subcellular location">
    <subcellularLocation>
        <location evidence="1">Cell membrane</location>
        <topology evidence="1">Multi-pass membrane protein</topology>
    </subcellularLocation>
</comment>
<evidence type="ECO:0000256" key="2">
    <source>
        <dbReference type="ARBA" id="ARBA00022475"/>
    </source>
</evidence>
<dbReference type="Proteomes" id="UP001139447">
    <property type="component" value="Unassembled WGS sequence"/>
</dbReference>
<dbReference type="PROSITE" id="PS50850">
    <property type="entry name" value="MFS"/>
    <property type="match status" value="1"/>
</dbReference>
<feature type="transmembrane region" description="Helical" evidence="6">
    <location>
        <begin position="298"/>
        <end position="315"/>
    </location>
</feature>
<accession>A0A9X1VTR9</accession>
<dbReference type="PANTHER" id="PTHR43124:SF3">
    <property type="entry name" value="CHLORAMPHENICOL EFFLUX PUMP RV0191"/>
    <property type="match status" value="1"/>
</dbReference>
<feature type="transmembrane region" description="Helical" evidence="6">
    <location>
        <begin position="41"/>
        <end position="60"/>
    </location>
</feature>
<dbReference type="GO" id="GO:0005886">
    <property type="term" value="C:plasma membrane"/>
    <property type="evidence" value="ECO:0007669"/>
    <property type="project" value="UniProtKB-SubCell"/>
</dbReference>
<organism evidence="8 9">
    <name type="scientific">Variovorax terrae</name>
    <dbReference type="NCBI Taxonomy" id="2923278"/>
    <lineage>
        <taxon>Bacteria</taxon>
        <taxon>Pseudomonadati</taxon>
        <taxon>Pseudomonadota</taxon>
        <taxon>Betaproteobacteria</taxon>
        <taxon>Burkholderiales</taxon>
        <taxon>Comamonadaceae</taxon>
        <taxon>Variovorax</taxon>
    </lineage>
</organism>
<feature type="transmembrane region" description="Helical" evidence="6">
    <location>
        <begin position="128"/>
        <end position="149"/>
    </location>
</feature>
<dbReference type="InterPro" id="IPR050189">
    <property type="entry name" value="MFS_Efflux_Transporters"/>
</dbReference>